<name>A0ABS7NV23_9NOCA</name>
<gene>
    <name evidence="2" type="ORF">HQ605_10550</name>
</gene>
<evidence type="ECO:0000256" key="1">
    <source>
        <dbReference type="SAM" id="MobiDB-lite"/>
    </source>
</evidence>
<dbReference type="Proteomes" id="UP001520140">
    <property type="component" value="Unassembled WGS sequence"/>
</dbReference>
<reference evidence="2 3" key="1">
    <citation type="submission" date="2020-06" db="EMBL/GenBank/DDBJ databases">
        <title>Taxonomy, biology and ecology of Rhodococcus bacteria occurring in California pistachio and other woody hosts as revealed by genome sequence analyses.</title>
        <authorList>
            <person name="Gai Y."/>
            <person name="Riely B."/>
        </authorList>
    </citation>
    <scope>NUCLEOTIDE SEQUENCE [LARGE SCALE GENOMIC DNA]</scope>
    <source>
        <strain evidence="2 3">BP-284</strain>
    </source>
</reference>
<proteinExistence type="predicted"/>
<accession>A0ABS7NV23</accession>
<evidence type="ECO:0000313" key="2">
    <source>
        <dbReference type="EMBL" id="MBY6321265.1"/>
    </source>
</evidence>
<comment type="caution">
    <text evidence="2">The sequence shown here is derived from an EMBL/GenBank/DDBJ whole genome shotgun (WGS) entry which is preliminary data.</text>
</comment>
<sequence>MTDHDTSTDGGRPVRNRHTGPGRCDTVSVAAATAALLSVPCVDDLTPADVQTVALDKARNQTCRAAESCHVALGRDADTASREARAAFDALCDVLRLADCSCDDSPAGYRVLAAAVADTVESVARCLRAWSGPAVPWEVGPDKTTVLHLRRAAAETTTVTGALATR</sequence>
<organism evidence="2 3">
    <name type="scientific">Rhodococcoides kroppenstedtii</name>
    <dbReference type="NCBI Taxonomy" id="293050"/>
    <lineage>
        <taxon>Bacteria</taxon>
        <taxon>Bacillati</taxon>
        <taxon>Actinomycetota</taxon>
        <taxon>Actinomycetes</taxon>
        <taxon>Mycobacteriales</taxon>
        <taxon>Nocardiaceae</taxon>
        <taxon>Rhodococcoides</taxon>
    </lineage>
</organism>
<feature type="region of interest" description="Disordered" evidence="1">
    <location>
        <begin position="1"/>
        <end position="22"/>
    </location>
</feature>
<evidence type="ECO:0000313" key="3">
    <source>
        <dbReference type="Proteomes" id="UP001520140"/>
    </source>
</evidence>
<dbReference type="EMBL" id="JABUKG010000009">
    <property type="protein sequence ID" value="MBY6321265.1"/>
    <property type="molecule type" value="Genomic_DNA"/>
</dbReference>
<protein>
    <submittedName>
        <fullName evidence="2">Uncharacterized protein</fullName>
    </submittedName>
</protein>
<keyword evidence="3" id="KW-1185">Reference proteome</keyword>